<evidence type="ECO:0000313" key="8">
    <source>
        <dbReference type="Proteomes" id="UP000256220"/>
    </source>
</evidence>
<name>A0A2P2G1S4_AMYLU</name>
<accession>A0A2P2G1S4</accession>
<dbReference type="GO" id="GO:0030435">
    <property type="term" value="P:sporulation resulting in formation of a cellular spore"/>
    <property type="evidence" value="ECO:0007669"/>
    <property type="project" value="UniProtKB-KW"/>
</dbReference>
<protein>
    <submittedName>
        <fullName evidence="7">Sporulation protein SsgA</fullName>
    </submittedName>
</protein>
<evidence type="ECO:0000256" key="5">
    <source>
        <dbReference type="ARBA" id="ARBA00023210"/>
    </source>
</evidence>
<dbReference type="GO" id="GO:0000917">
    <property type="term" value="P:division septum assembly"/>
    <property type="evidence" value="ECO:0007669"/>
    <property type="project" value="UniProtKB-KW"/>
</dbReference>
<reference evidence="7 8" key="1">
    <citation type="journal article" date="2014" name="Genome Announc.">
        <title>Draft Genome Sequence of Amycolatopsis lurida NRRL 2430, Producer of the Glycopeptide Family Antibiotic Ristocetin.</title>
        <authorList>
            <person name="Kwun M.J."/>
            <person name="Hong H.J."/>
        </authorList>
    </citation>
    <scope>NUCLEOTIDE SEQUENCE [LARGE SCALE GENOMIC DNA]</scope>
    <source>
        <strain evidence="7 8">NRRL 2430</strain>
    </source>
</reference>
<evidence type="ECO:0000256" key="2">
    <source>
        <dbReference type="ARBA" id="ARBA00009323"/>
    </source>
</evidence>
<evidence type="ECO:0000256" key="3">
    <source>
        <dbReference type="ARBA" id="ARBA00022618"/>
    </source>
</evidence>
<dbReference type="InterPro" id="IPR038658">
    <property type="entry name" value="SsgB_sf"/>
</dbReference>
<dbReference type="AlphaFoldDB" id="A0A2P2G1S4"/>
<comment type="similarity">
    <text evidence="2">Belongs to the SsgA family.</text>
</comment>
<dbReference type="Gene3D" id="2.30.31.20">
    <property type="entry name" value="Sporulation-specific cell division protein SsgB"/>
    <property type="match status" value="1"/>
</dbReference>
<keyword evidence="4" id="KW-0749">Sporulation</keyword>
<keyword evidence="8" id="KW-1185">Reference proteome</keyword>
<evidence type="ECO:0000256" key="4">
    <source>
        <dbReference type="ARBA" id="ARBA00022969"/>
    </source>
</evidence>
<keyword evidence="5" id="KW-0717">Septation</keyword>
<evidence type="ECO:0000313" key="7">
    <source>
        <dbReference type="EMBL" id="KFU82929.1"/>
    </source>
</evidence>
<organism evidence="7 8">
    <name type="scientific">Amycolatopsis lurida NRRL 2430</name>
    <dbReference type="NCBI Taxonomy" id="1460371"/>
    <lineage>
        <taxon>Bacteria</taxon>
        <taxon>Bacillati</taxon>
        <taxon>Actinomycetota</taxon>
        <taxon>Actinomycetes</taxon>
        <taxon>Pseudonocardiales</taxon>
        <taxon>Pseudonocardiaceae</taxon>
        <taxon>Amycolatopsis</taxon>
    </lineage>
</organism>
<evidence type="ECO:0000256" key="6">
    <source>
        <dbReference type="ARBA" id="ARBA00023306"/>
    </source>
</evidence>
<dbReference type="Proteomes" id="UP000256220">
    <property type="component" value="Unassembled WGS sequence"/>
</dbReference>
<keyword evidence="3" id="KW-0132">Cell division</keyword>
<dbReference type="GO" id="GO:0030428">
    <property type="term" value="C:cell septum"/>
    <property type="evidence" value="ECO:0007669"/>
    <property type="project" value="UniProtKB-SubCell"/>
</dbReference>
<dbReference type="InterPro" id="IPR006776">
    <property type="entry name" value="SsgB"/>
</dbReference>
<sequence>MTELIYPATAVLNGQHRVPVSLIYDPADPWAVTLAVGARLWLFARDLLASGVYEPAGHGDVQVRPDTGGAVDAVLVSLSSPSGTAELALPRGTVEALLDAADALVPAGHEEIDWDTEWSHLTEGPAAA</sequence>
<proteinExistence type="inferred from homology"/>
<evidence type="ECO:0000256" key="1">
    <source>
        <dbReference type="ARBA" id="ARBA00004431"/>
    </source>
</evidence>
<dbReference type="Pfam" id="PF04686">
    <property type="entry name" value="SsgA"/>
    <property type="match status" value="1"/>
</dbReference>
<gene>
    <name evidence="7" type="ORF">BB31_00110</name>
</gene>
<dbReference type="RefSeq" id="WP_034304977.1">
    <property type="nucleotide sequence ID" value="NZ_JFBM01000001.1"/>
</dbReference>
<comment type="subcellular location">
    <subcellularLocation>
        <location evidence="1">Cell septum</location>
    </subcellularLocation>
</comment>
<dbReference type="EMBL" id="JFBM01000001">
    <property type="protein sequence ID" value="KFU82929.1"/>
    <property type="molecule type" value="Genomic_DNA"/>
</dbReference>
<comment type="caution">
    <text evidence="7">The sequence shown here is derived from an EMBL/GenBank/DDBJ whole genome shotgun (WGS) entry which is preliminary data.</text>
</comment>
<keyword evidence="6" id="KW-0131">Cell cycle</keyword>